<feature type="transmembrane region" description="Helical" evidence="1">
    <location>
        <begin position="92"/>
        <end position="109"/>
    </location>
</feature>
<gene>
    <name evidence="3" type="ordered locus">AS9A_2757</name>
</gene>
<sequence>MFDQVFDLPLHPLVVHAAVVFIPLAGLLGVLLVVPRTRSWARLPLLLVSLAAAASAFVARESGQSLLIAISATAPPEELRVAAEHEQDGDRLFYITVAYALVAVIAYIVSAPGKTLYRGALGIVLSVLLVLGAGALIVQSVIAGHSGATAVWNHDGTIDYST</sequence>
<dbReference type="InterPro" id="IPR019251">
    <property type="entry name" value="DUF2231_TM"/>
</dbReference>
<dbReference type="STRING" id="443218.AS9A_2757"/>
<evidence type="ECO:0000256" key="1">
    <source>
        <dbReference type="SAM" id="Phobius"/>
    </source>
</evidence>
<protein>
    <recommendedName>
        <fullName evidence="2">DUF2231 domain-containing protein</fullName>
    </recommendedName>
</protein>
<dbReference type="KEGG" id="asd:AS9A_2757"/>
<feature type="transmembrane region" description="Helical" evidence="1">
    <location>
        <begin position="121"/>
        <end position="142"/>
    </location>
</feature>
<evidence type="ECO:0000313" key="4">
    <source>
        <dbReference type="Proteomes" id="UP000009235"/>
    </source>
</evidence>
<evidence type="ECO:0000259" key="2">
    <source>
        <dbReference type="Pfam" id="PF09990"/>
    </source>
</evidence>
<keyword evidence="1" id="KW-0812">Transmembrane</keyword>
<dbReference type="OrthoDB" id="4864772at2"/>
<reference evidence="3 4" key="1">
    <citation type="journal article" date="2011" name="J. Bacteriol.">
        <title>Complete genome sequence of Amycolicicoccus subflavus DQS3-9A1T, an actinomycete isolated from crude oil-polluted soil.</title>
        <authorList>
            <person name="Cai M."/>
            <person name="Chen W.M."/>
            <person name="Nie Y."/>
            <person name="Chi C.Q."/>
            <person name="Wang Y.N."/>
            <person name="Tang Y.Q."/>
            <person name="Li G.Y."/>
            <person name="Wu X.L."/>
        </authorList>
    </citation>
    <scope>NUCLEOTIDE SEQUENCE [LARGE SCALE GENOMIC DNA]</scope>
    <source>
        <strain evidence="4">DSM 45089 / DQS3-9A1</strain>
    </source>
</reference>
<organism evidence="3 4">
    <name type="scientific">Hoyosella subflava (strain DSM 45089 / JCM 17490 / NBRC 109087 / DQS3-9A1)</name>
    <name type="common">Amycolicicoccus subflavus</name>
    <dbReference type="NCBI Taxonomy" id="443218"/>
    <lineage>
        <taxon>Bacteria</taxon>
        <taxon>Bacillati</taxon>
        <taxon>Actinomycetota</taxon>
        <taxon>Actinomycetes</taxon>
        <taxon>Mycobacteriales</taxon>
        <taxon>Hoyosellaceae</taxon>
        <taxon>Hoyosella</taxon>
    </lineage>
</organism>
<proteinExistence type="predicted"/>
<dbReference type="HOGENOM" id="CLU_112849_0_0_11"/>
<feature type="domain" description="DUF2231" evidence="2">
    <location>
        <begin position="8"/>
        <end position="155"/>
    </location>
</feature>
<dbReference type="EMBL" id="CP002786">
    <property type="protein sequence ID" value="AEF41204.1"/>
    <property type="molecule type" value="Genomic_DNA"/>
</dbReference>
<keyword evidence="4" id="KW-1185">Reference proteome</keyword>
<name>F6EI97_HOYSD</name>
<feature type="transmembrane region" description="Helical" evidence="1">
    <location>
        <begin position="41"/>
        <end position="59"/>
    </location>
</feature>
<feature type="transmembrane region" description="Helical" evidence="1">
    <location>
        <begin position="13"/>
        <end position="34"/>
    </location>
</feature>
<accession>F6EI97</accession>
<evidence type="ECO:0000313" key="3">
    <source>
        <dbReference type="EMBL" id="AEF41204.1"/>
    </source>
</evidence>
<dbReference type="AlphaFoldDB" id="F6EI97"/>
<dbReference type="RefSeq" id="WP_013807553.1">
    <property type="nucleotide sequence ID" value="NC_015564.1"/>
</dbReference>
<keyword evidence="1" id="KW-1133">Transmembrane helix</keyword>
<keyword evidence="1" id="KW-0472">Membrane</keyword>
<dbReference type="Proteomes" id="UP000009235">
    <property type="component" value="Chromosome"/>
</dbReference>
<dbReference type="Pfam" id="PF09990">
    <property type="entry name" value="DUF2231"/>
    <property type="match status" value="1"/>
</dbReference>